<name>H5WY29_9PSEU</name>
<dbReference type="Pfam" id="PF01636">
    <property type="entry name" value="APH"/>
    <property type="match status" value="1"/>
</dbReference>
<sequence length="293" mass="31997">MPTAASAALASATRLAGPSATLDTVQPLAGGSHATTHLIRTRNPQREMVLREFPAGDSAAVDEGRVLTALDTLGGLAPRLLARSTVNDGEPSWVLISRLPGKADIIPDHPHAWATQLGRALARIHNADAAVAANLDTVFNRRGYRARLSGPAARIVDDAWTNEIVPAPMVLTHGDYQSGNVIWDNGILTGVIDWEGAARGPAGYDIGWCRFDLYLLYGEHLADVFLSAYEEASGTGVRKPWLWDLWTLARSHQAVETWVPNYRGLGRDDLTAAELRRRHTSWTQELLQRHQIP</sequence>
<dbReference type="InterPro" id="IPR011009">
    <property type="entry name" value="Kinase-like_dom_sf"/>
</dbReference>
<dbReference type="AlphaFoldDB" id="H5WY29"/>
<dbReference type="EMBL" id="CM001439">
    <property type="protein sequence ID" value="EHR52896.1"/>
    <property type="molecule type" value="Genomic_DNA"/>
</dbReference>
<reference evidence="2 3" key="1">
    <citation type="journal article" date="2012" name="Stand. Genomic Sci.">
        <title>Genome sequence of the ocean sediment bacterium Saccharomonospora marina type strain (XMU15(T)).</title>
        <authorList>
            <person name="Klenk H.P."/>
            <person name="Lu M."/>
            <person name="Lucas S."/>
            <person name="Lapidus A."/>
            <person name="Copeland A."/>
            <person name="Pitluck S."/>
            <person name="Goodwin L.A."/>
            <person name="Han C."/>
            <person name="Tapia R."/>
            <person name="Brambilla E.M."/>
            <person name="Potter G."/>
            <person name="Land M."/>
            <person name="Ivanova N."/>
            <person name="Rohde M."/>
            <person name="Goker M."/>
            <person name="Detter J.C."/>
            <person name="Li W.J."/>
            <person name="Kyrpides N.C."/>
            <person name="Woyke T."/>
        </authorList>
    </citation>
    <scope>NUCLEOTIDE SEQUENCE [LARGE SCALE GENOMIC DNA]</scope>
    <source>
        <strain evidence="2 3">XMU15</strain>
    </source>
</reference>
<dbReference type="OrthoDB" id="4706173at2"/>
<dbReference type="HOGENOM" id="CLU_079051_0_0_11"/>
<dbReference type="PANTHER" id="PTHR21310">
    <property type="entry name" value="AMINOGLYCOSIDE PHOSPHOTRANSFERASE-RELATED-RELATED"/>
    <property type="match status" value="1"/>
</dbReference>
<dbReference type="STRING" id="882083.SacmaDRAFT_4722"/>
<organism evidence="2 3">
    <name type="scientific">Saccharomonospora marina XMU15</name>
    <dbReference type="NCBI Taxonomy" id="882083"/>
    <lineage>
        <taxon>Bacteria</taxon>
        <taxon>Bacillati</taxon>
        <taxon>Actinomycetota</taxon>
        <taxon>Actinomycetes</taxon>
        <taxon>Pseudonocardiales</taxon>
        <taxon>Pseudonocardiaceae</taxon>
        <taxon>Saccharomonospora</taxon>
    </lineage>
</organism>
<dbReference type="InterPro" id="IPR002575">
    <property type="entry name" value="Aminoglycoside_PTrfase"/>
</dbReference>
<dbReference type="InterPro" id="IPR051678">
    <property type="entry name" value="AGP_Transferase"/>
</dbReference>
<dbReference type="Gene3D" id="3.90.1200.10">
    <property type="match status" value="1"/>
</dbReference>
<evidence type="ECO:0000313" key="2">
    <source>
        <dbReference type="EMBL" id="EHR52896.1"/>
    </source>
</evidence>
<dbReference type="RefSeq" id="WP_009156274.1">
    <property type="nucleotide sequence ID" value="NZ_CM001439.1"/>
</dbReference>
<gene>
    <name evidence="2" type="ORF">SacmaDRAFT_4722</name>
</gene>
<protein>
    <submittedName>
        <fullName evidence="2">Putative aminoglycoside phosphotransferase</fullName>
    </submittedName>
</protein>
<keyword evidence="3" id="KW-1185">Reference proteome</keyword>
<dbReference type="Proteomes" id="UP000004926">
    <property type="component" value="Chromosome"/>
</dbReference>
<proteinExistence type="predicted"/>
<keyword evidence="2" id="KW-0808">Transferase</keyword>
<dbReference type="GO" id="GO:0016740">
    <property type="term" value="F:transferase activity"/>
    <property type="evidence" value="ECO:0007669"/>
    <property type="project" value="UniProtKB-KW"/>
</dbReference>
<dbReference type="SUPFAM" id="SSF56112">
    <property type="entry name" value="Protein kinase-like (PK-like)"/>
    <property type="match status" value="1"/>
</dbReference>
<feature type="domain" description="Aminoglycoside phosphotransferase" evidence="1">
    <location>
        <begin position="24"/>
        <end position="238"/>
    </location>
</feature>
<dbReference type="eggNOG" id="COG2334">
    <property type="taxonomic scope" value="Bacteria"/>
</dbReference>
<accession>H5WY29</accession>
<evidence type="ECO:0000259" key="1">
    <source>
        <dbReference type="Pfam" id="PF01636"/>
    </source>
</evidence>
<evidence type="ECO:0000313" key="3">
    <source>
        <dbReference type="Proteomes" id="UP000004926"/>
    </source>
</evidence>